<keyword evidence="2" id="KW-0902">Two-component regulatory system</keyword>
<feature type="modified residue" description="4-aspartylphosphate" evidence="6">
    <location>
        <position position="52"/>
    </location>
</feature>
<organism evidence="10 11">
    <name type="scientific">Putridiphycobacter roseus</name>
    <dbReference type="NCBI Taxonomy" id="2219161"/>
    <lineage>
        <taxon>Bacteria</taxon>
        <taxon>Pseudomonadati</taxon>
        <taxon>Bacteroidota</taxon>
        <taxon>Flavobacteriia</taxon>
        <taxon>Flavobacteriales</taxon>
        <taxon>Crocinitomicaceae</taxon>
        <taxon>Putridiphycobacter</taxon>
    </lineage>
</organism>
<gene>
    <name evidence="10" type="ORF">DNU06_06755</name>
</gene>
<evidence type="ECO:0000259" key="9">
    <source>
        <dbReference type="PROSITE" id="PS51063"/>
    </source>
</evidence>
<dbReference type="SUPFAM" id="SSF46785">
    <property type="entry name" value="Winged helix' DNA-binding domain"/>
    <property type="match status" value="1"/>
</dbReference>
<dbReference type="InterPro" id="IPR014710">
    <property type="entry name" value="RmlC-like_jellyroll"/>
</dbReference>
<dbReference type="EMBL" id="QKSB01000003">
    <property type="protein sequence ID" value="PZE17522.1"/>
    <property type="molecule type" value="Genomic_DNA"/>
</dbReference>
<evidence type="ECO:0000259" key="7">
    <source>
        <dbReference type="PROSITE" id="PS50042"/>
    </source>
</evidence>
<dbReference type="RefSeq" id="WP_111062483.1">
    <property type="nucleotide sequence ID" value="NZ_JBHUCU010000027.1"/>
</dbReference>
<evidence type="ECO:0000256" key="1">
    <source>
        <dbReference type="ARBA" id="ARBA00022553"/>
    </source>
</evidence>
<evidence type="ECO:0000256" key="2">
    <source>
        <dbReference type="ARBA" id="ARBA00023012"/>
    </source>
</evidence>
<dbReference type="GO" id="GO:0005829">
    <property type="term" value="C:cytosol"/>
    <property type="evidence" value="ECO:0007669"/>
    <property type="project" value="TreeGrafter"/>
</dbReference>
<dbReference type="Pfam" id="PF00027">
    <property type="entry name" value="cNMP_binding"/>
    <property type="match status" value="1"/>
</dbReference>
<name>A0A2W1NPG5_9FLAO</name>
<comment type="caution">
    <text evidence="10">The sequence shown here is derived from an EMBL/GenBank/DDBJ whole genome shotgun (WGS) entry which is preliminary data.</text>
</comment>
<proteinExistence type="predicted"/>
<dbReference type="PROSITE" id="PS51063">
    <property type="entry name" value="HTH_CRP_2"/>
    <property type="match status" value="1"/>
</dbReference>
<dbReference type="GO" id="GO:0000976">
    <property type="term" value="F:transcription cis-regulatory region binding"/>
    <property type="evidence" value="ECO:0007669"/>
    <property type="project" value="TreeGrafter"/>
</dbReference>
<reference evidence="10 11" key="1">
    <citation type="submission" date="2018-06" db="EMBL/GenBank/DDBJ databases">
        <title>The draft genome sequence of Crocinitomix sp. SM1701.</title>
        <authorList>
            <person name="Zhang X."/>
        </authorList>
    </citation>
    <scope>NUCLEOTIDE SEQUENCE [LARGE SCALE GENOMIC DNA]</scope>
    <source>
        <strain evidence="10 11">SM1701</strain>
    </source>
</reference>
<accession>A0A2W1NPG5</accession>
<dbReference type="Pfam" id="PF13545">
    <property type="entry name" value="HTH_Crp_2"/>
    <property type="match status" value="1"/>
</dbReference>
<dbReference type="InterPro" id="IPR039420">
    <property type="entry name" value="WalR-like"/>
</dbReference>
<dbReference type="SMART" id="SM00448">
    <property type="entry name" value="REC"/>
    <property type="match status" value="1"/>
</dbReference>
<dbReference type="InterPro" id="IPR012318">
    <property type="entry name" value="HTH_CRP"/>
</dbReference>
<keyword evidence="1 6" id="KW-0597">Phosphoprotein</keyword>
<dbReference type="InterPro" id="IPR018490">
    <property type="entry name" value="cNMP-bd_dom_sf"/>
</dbReference>
<dbReference type="AlphaFoldDB" id="A0A2W1NPG5"/>
<dbReference type="PRINTS" id="PR00034">
    <property type="entry name" value="HTHCRP"/>
</dbReference>
<keyword evidence="5" id="KW-0804">Transcription</keyword>
<dbReference type="InterPro" id="IPR036390">
    <property type="entry name" value="WH_DNA-bd_sf"/>
</dbReference>
<evidence type="ECO:0000256" key="5">
    <source>
        <dbReference type="ARBA" id="ARBA00023163"/>
    </source>
</evidence>
<evidence type="ECO:0000256" key="6">
    <source>
        <dbReference type="PROSITE-ProRule" id="PRU00169"/>
    </source>
</evidence>
<protein>
    <submittedName>
        <fullName evidence="10">Transcriptional regulator</fullName>
    </submittedName>
</protein>
<dbReference type="SMART" id="SM00419">
    <property type="entry name" value="HTH_CRP"/>
    <property type="match status" value="1"/>
</dbReference>
<dbReference type="Pfam" id="PF00072">
    <property type="entry name" value="Response_reg"/>
    <property type="match status" value="1"/>
</dbReference>
<dbReference type="Gene3D" id="2.60.120.10">
    <property type="entry name" value="Jelly Rolls"/>
    <property type="match status" value="1"/>
</dbReference>
<evidence type="ECO:0000256" key="4">
    <source>
        <dbReference type="ARBA" id="ARBA00023125"/>
    </source>
</evidence>
<dbReference type="GO" id="GO:0006355">
    <property type="term" value="P:regulation of DNA-templated transcription"/>
    <property type="evidence" value="ECO:0007669"/>
    <property type="project" value="InterPro"/>
</dbReference>
<feature type="domain" description="HTH crp-type" evidence="9">
    <location>
        <begin position="275"/>
        <end position="347"/>
    </location>
</feature>
<dbReference type="CDD" id="cd00038">
    <property type="entry name" value="CAP_ED"/>
    <property type="match status" value="1"/>
</dbReference>
<dbReference type="Gene3D" id="3.40.50.2300">
    <property type="match status" value="1"/>
</dbReference>
<dbReference type="InterPro" id="IPR001789">
    <property type="entry name" value="Sig_transdc_resp-reg_receiver"/>
</dbReference>
<dbReference type="InterPro" id="IPR011006">
    <property type="entry name" value="CheY-like_superfamily"/>
</dbReference>
<evidence type="ECO:0000256" key="3">
    <source>
        <dbReference type="ARBA" id="ARBA00023015"/>
    </source>
</evidence>
<dbReference type="Gene3D" id="1.10.10.10">
    <property type="entry name" value="Winged helix-like DNA-binding domain superfamily/Winged helix DNA-binding domain"/>
    <property type="match status" value="1"/>
</dbReference>
<dbReference type="PANTHER" id="PTHR48111">
    <property type="entry name" value="REGULATOR OF RPOS"/>
    <property type="match status" value="1"/>
</dbReference>
<dbReference type="PROSITE" id="PS50042">
    <property type="entry name" value="CNMP_BINDING_3"/>
    <property type="match status" value="1"/>
</dbReference>
<dbReference type="Proteomes" id="UP000249248">
    <property type="component" value="Unassembled WGS sequence"/>
</dbReference>
<dbReference type="OrthoDB" id="9127033at2"/>
<feature type="domain" description="Cyclic nucleotide-binding" evidence="7">
    <location>
        <begin position="140"/>
        <end position="244"/>
    </location>
</feature>
<dbReference type="PANTHER" id="PTHR48111:SF4">
    <property type="entry name" value="DNA-BINDING DUAL TRANSCRIPTIONAL REGULATOR OMPR"/>
    <property type="match status" value="1"/>
</dbReference>
<keyword evidence="4" id="KW-0238">DNA-binding</keyword>
<dbReference type="SUPFAM" id="SSF51206">
    <property type="entry name" value="cAMP-binding domain-like"/>
    <property type="match status" value="1"/>
</dbReference>
<dbReference type="InterPro" id="IPR036388">
    <property type="entry name" value="WH-like_DNA-bd_sf"/>
</dbReference>
<evidence type="ECO:0000313" key="11">
    <source>
        <dbReference type="Proteomes" id="UP000249248"/>
    </source>
</evidence>
<evidence type="ECO:0000259" key="8">
    <source>
        <dbReference type="PROSITE" id="PS50110"/>
    </source>
</evidence>
<dbReference type="InterPro" id="IPR000595">
    <property type="entry name" value="cNMP-bd_dom"/>
</dbReference>
<dbReference type="GO" id="GO:0000156">
    <property type="term" value="F:phosphorelay response regulator activity"/>
    <property type="evidence" value="ECO:0007669"/>
    <property type="project" value="TreeGrafter"/>
</dbReference>
<dbReference type="SUPFAM" id="SSF52172">
    <property type="entry name" value="CheY-like"/>
    <property type="match status" value="1"/>
</dbReference>
<dbReference type="GO" id="GO:0032993">
    <property type="term" value="C:protein-DNA complex"/>
    <property type="evidence" value="ECO:0007669"/>
    <property type="project" value="TreeGrafter"/>
</dbReference>
<keyword evidence="3" id="KW-0805">Transcription regulation</keyword>
<dbReference type="SMART" id="SM00100">
    <property type="entry name" value="cNMP"/>
    <property type="match status" value="1"/>
</dbReference>
<keyword evidence="11" id="KW-1185">Reference proteome</keyword>
<sequence length="356" mass="39906">MKKVLVIEDNEVVRENTADLLLLANYEVETAENGRIGVEKALEFLPDVIICDIMMPELDGYGVLEALQTQENTKCIPFVFLTAKAEKSDMRKGMNLGADDYLTKPFEEHELIESIESRLNKNAFLKKEFSKNAVGLNDFLEKASDYLGLEKILKSFDATRFKKSENIFSEGSVANTLFFIENGTIKTYRTTESGKEFVTGLYNSGDFLGQLALITDQGVYTETATVMEDAQVHKIPKKDFIKLLYGNHAVSSKFISLISNNLVEMQDKVVSMAFATVRQKLAKTLLKLQEKGILSNNEDETISIHRDDLAGIIGTATETAIRMLTKFKEEGLIDIGANSRILIRNKQALEHISCFN</sequence>
<evidence type="ECO:0000313" key="10">
    <source>
        <dbReference type="EMBL" id="PZE17522.1"/>
    </source>
</evidence>
<feature type="domain" description="Response regulatory" evidence="8">
    <location>
        <begin position="3"/>
        <end position="119"/>
    </location>
</feature>
<dbReference type="PROSITE" id="PS50110">
    <property type="entry name" value="RESPONSE_REGULATORY"/>
    <property type="match status" value="1"/>
</dbReference>